<evidence type="ECO:0000256" key="1">
    <source>
        <dbReference type="ARBA" id="ARBA00010515"/>
    </source>
</evidence>
<dbReference type="GO" id="GO:0016787">
    <property type="term" value="F:hydrolase activity"/>
    <property type="evidence" value="ECO:0007669"/>
    <property type="project" value="UniProtKB-KW"/>
</dbReference>
<dbReference type="InterPro" id="IPR033140">
    <property type="entry name" value="Lipase_GDXG_put_SER_AS"/>
</dbReference>
<dbReference type="Pfam" id="PF07859">
    <property type="entry name" value="Abhydrolase_3"/>
    <property type="match status" value="1"/>
</dbReference>
<evidence type="ECO:0000256" key="3">
    <source>
        <dbReference type="PROSITE-ProRule" id="PRU10038"/>
    </source>
</evidence>
<accession>A0ABP8P0Q7</accession>
<sequence length="302" mass="32199">MPYLPRPLVAANLGLFYRLALHRSLPAPVARRILDAGAVVQRLPRDTVVRRTTLAGRPAERVTVGATERRTAVLYLHGGGYTLGSPTTHRSVAAHLARETGAAVYVLDYRLAPEHPYPAAFEDAVAAFLQIVTEHGFTPDRVAVAGDSAGGGLALATARRLIDRHGVRPAALGLIAPWVDPGARDAPFPRDLVVNTGWSYRAAAAYLGGGDRTDPGFAPLLGDLSGLPPTIVHVGTGEVLHPQVVELVGRLRGAGVTVTFTEYPTLWHVAHLQASLVRDADDAVRELGGFLRDALARTRRVA</sequence>
<dbReference type="PANTHER" id="PTHR48081:SF30">
    <property type="entry name" value="ACETYL-HYDROLASE LIPR-RELATED"/>
    <property type="match status" value="1"/>
</dbReference>
<dbReference type="InterPro" id="IPR029058">
    <property type="entry name" value="AB_hydrolase_fold"/>
</dbReference>
<dbReference type="PANTHER" id="PTHR48081">
    <property type="entry name" value="AB HYDROLASE SUPERFAMILY PROTEIN C4A8.06C"/>
    <property type="match status" value="1"/>
</dbReference>
<dbReference type="PROSITE" id="PS01174">
    <property type="entry name" value="LIPASE_GDXG_SER"/>
    <property type="match status" value="1"/>
</dbReference>
<feature type="domain" description="Alpha/beta hydrolase fold-3" evidence="4">
    <location>
        <begin position="73"/>
        <end position="271"/>
    </location>
</feature>
<dbReference type="InterPro" id="IPR002168">
    <property type="entry name" value="Lipase_GDXG_HIS_AS"/>
</dbReference>
<dbReference type="Proteomes" id="UP001501183">
    <property type="component" value="Unassembled WGS sequence"/>
</dbReference>
<dbReference type="InterPro" id="IPR050300">
    <property type="entry name" value="GDXG_lipolytic_enzyme"/>
</dbReference>
<evidence type="ECO:0000313" key="5">
    <source>
        <dbReference type="EMBL" id="GAA4477487.1"/>
    </source>
</evidence>
<proteinExistence type="inferred from homology"/>
<reference evidence="6" key="1">
    <citation type="journal article" date="2019" name="Int. J. Syst. Evol. Microbiol.">
        <title>The Global Catalogue of Microorganisms (GCM) 10K type strain sequencing project: providing services to taxonomists for standard genome sequencing and annotation.</title>
        <authorList>
            <consortium name="The Broad Institute Genomics Platform"/>
            <consortium name="The Broad Institute Genome Sequencing Center for Infectious Disease"/>
            <person name="Wu L."/>
            <person name="Ma J."/>
        </authorList>
    </citation>
    <scope>NUCLEOTIDE SEQUENCE [LARGE SCALE GENOMIC DNA]</scope>
    <source>
        <strain evidence="6">JCM 32206</strain>
    </source>
</reference>
<evidence type="ECO:0000313" key="6">
    <source>
        <dbReference type="Proteomes" id="UP001501183"/>
    </source>
</evidence>
<dbReference type="PROSITE" id="PS01173">
    <property type="entry name" value="LIPASE_GDXG_HIS"/>
    <property type="match status" value="1"/>
</dbReference>
<evidence type="ECO:0000259" key="4">
    <source>
        <dbReference type="Pfam" id="PF07859"/>
    </source>
</evidence>
<organism evidence="5 6">
    <name type="scientific">Rhodococcus olei</name>
    <dbReference type="NCBI Taxonomy" id="2161675"/>
    <lineage>
        <taxon>Bacteria</taxon>
        <taxon>Bacillati</taxon>
        <taxon>Actinomycetota</taxon>
        <taxon>Actinomycetes</taxon>
        <taxon>Mycobacteriales</taxon>
        <taxon>Nocardiaceae</taxon>
        <taxon>Rhodococcus</taxon>
    </lineage>
</organism>
<dbReference type="EMBL" id="BAABFB010000030">
    <property type="protein sequence ID" value="GAA4477487.1"/>
    <property type="molecule type" value="Genomic_DNA"/>
</dbReference>
<keyword evidence="6" id="KW-1185">Reference proteome</keyword>
<comment type="similarity">
    <text evidence="1">Belongs to the 'GDXG' lipolytic enzyme family.</text>
</comment>
<gene>
    <name evidence="5" type="ORF">GCM10023094_19840</name>
</gene>
<comment type="caution">
    <text evidence="5">The sequence shown here is derived from an EMBL/GenBank/DDBJ whole genome shotgun (WGS) entry which is preliminary data.</text>
</comment>
<keyword evidence="2 5" id="KW-0378">Hydrolase</keyword>
<protein>
    <submittedName>
        <fullName evidence="5">Alpha/beta hydrolase</fullName>
    </submittedName>
</protein>
<dbReference type="SUPFAM" id="SSF53474">
    <property type="entry name" value="alpha/beta-Hydrolases"/>
    <property type="match status" value="1"/>
</dbReference>
<dbReference type="RefSeq" id="WP_345344226.1">
    <property type="nucleotide sequence ID" value="NZ_BAABFB010000030.1"/>
</dbReference>
<evidence type="ECO:0000256" key="2">
    <source>
        <dbReference type="ARBA" id="ARBA00022801"/>
    </source>
</evidence>
<feature type="active site" evidence="3">
    <location>
        <position position="148"/>
    </location>
</feature>
<dbReference type="Gene3D" id="3.40.50.1820">
    <property type="entry name" value="alpha/beta hydrolase"/>
    <property type="match status" value="1"/>
</dbReference>
<name>A0ABP8P0Q7_9NOCA</name>
<dbReference type="InterPro" id="IPR013094">
    <property type="entry name" value="AB_hydrolase_3"/>
</dbReference>